<dbReference type="InterPro" id="IPR001362">
    <property type="entry name" value="Glyco_hydro_32"/>
</dbReference>
<dbReference type="GO" id="GO:0004564">
    <property type="term" value="F:beta-fructofuranosidase activity"/>
    <property type="evidence" value="ECO:0007669"/>
    <property type="project" value="UniProtKB-EC"/>
</dbReference>
<comment type="catalytic activity">
    <reaction evidence="8">
        <text>Hydrolysis of terminal non-reducing beta-D-fructofuranoside residues in beta-D-fructofuranosides.</text>
        <dbReference type="EC" id="3.2.1.26"/>
    </reaction>
</comment>
<dbReference type="Pfam" id="PF00251">
    <property type="entry name" value="Glyco_hydro_32N"/>
    <property type="match status" value="1"/>
</dbReference>
<evidence type="ECO:0000256" key="2">
    <source>
        <dbReference type="ARBA" id="ARBA00009902"/>
    </source>
</evidence>
<dbReference type="Gene3D" id="2.115.10.20">
    <property type="entry name" value="Glycosyl hydrolase domain, family 43"/>
    <property type="match status" value="1"/>
</dbReference>
<evidence type="ECO:0000259" key="11">
    <source>
        <dbReference type="Pfam" id="PF08244"/>
    </source>
</evidence>
<accession>A0A9D2F956</accession>
<dbReference type="GO" id="GO:0005737">
    <property type="term" value="C:cytoplasm"/>
    <property type="evidence" value="ECO:0007669"/>
    <property type="project" value="UniProtKB-SubCell"/>
</dbReference>
<dbReference type="AlphaFoldDB" id="A0A9D2F956"/>
<evidence type="ECO:0000256" key="6">
    <source>
        <dbReference type="ARBA" id="ARBA00023295"/>
    </source>
</evidence>
<name>A0A9D2F956_9ENTE</name>
<sequence>MKQTIEVKNQRYRLGYHITAPAGWINDPNGFCYFKGYYHIFYQHHPYSADWGPMHWGHARSHDLVHWETLPIALAPDSPADEDGCFSGSAIVKDDVLYLVYTGHHYYGDNDPDHFWQNQNLAYSTDGIHFTKYENNPIISHAPSDNTHHFRDPKVWQKDGTYYMVLGSQNEDGLGRVITYSSQDLKTWDYLGEMTKAKSATTEGFMWECPDFFSLRDGEEEKDVLLFSPQGITPVEHQYLNLFQTGYLVGEYQYETNTFKHGSFHELDFGHDFYATQTTLAPDGRRLVFGWMDMWESEFPEKEDGWAGALTLPRELILSNDCLLMKPAKELEKLRVKQLASWSSEVQETAILCENERQAEILVTLDQAADCQLTFKDSKNATLVELRYQKEGNQLILTRENEDPRYAQLTGGLKEIQLFIDTSSVEIFLNQGTAVFTERFYSEDAPKVSLELEKAVTLKNEAYRLEA</sequence>
<dbReference type="Pfam" id="PF08244">
    <property type="entry name" value="Glyco_hydro_32C"/>
    <property type="match status" value="1"/>
</dbReference>
<keyword evidence="9" id="KW-0119">Carbohydrate metabolism</keyword>
<reference evidence="12" key="1">
    <citation type="journal article" date="2021" name="PeerJ">
        <title>Extensive microbial diversity within the chicken gut microbiome revealed by metagenomics and culture.</title>
        <authorList>
            <person name="Gilroy R."/>
            <person name="Ravi A."/>
            <person name="Getino M."/>
            <person name="Pursley I."/>
            <person name="Horton D.L."/>
            <person name="Alikhan N.F."/>
            <person name="Baker D."/>
            <person name="Gharbi K."/>
            <person name="Hall N."/>
            <person name="Watson M."/>
            <person name="Adriaenssens E.M."/>
            <person name="Foster-Nyarko E."/>
            <person name="Jarju S."/>
            <person name="Secka A."/>
            <person name="Antonio M."/>
            <person name="Oren A."/>
            <person name="Chaudhuri R.R."/>
            <person name="La Ragione R."/>
            <person name="Hildebrand F."/>
            <person name="Pallen M.J."/>
        </authorList>
    </citation>
    <scope>NUCLEOTIDE SEQUENCE</scope>
    <source>
        <strain evidence="12">CHK172-16539</strain>
    </source>
</reference>
<gene>
    <name evidence="12" type="ORF">IAA20_11175</name>
</gene>
<evidence type="ECO:0000256" key="5">
    <source>
        <dbReference type="ARBA" id="ARBA00022801"/>
    </source>
</evidence>
<protein>
    <recommendedName>
        <fullName evidence="4 8">Sucrose-6-phosphate hydrolase</fullName>
        <ecNumber evidence="3 8">3.2.1.26</ecNumber>
    </recommendedName>
    <alternativeName>
        <fullName evidence="7 9">Invertase</fullName>
    </alternativeName>
</protein>
<evidence type="ECO:0000313" key="13">
    <source>
        <dbReference type="Proteomes" id="UP000824063"/>
    </source>
</evidence>
<dbReference type="EC" id="3.2.1.26" evidence="3 8"/>
<dbReference type="InterPro" id="IPR013148">
    <property type="entry name" value="Glyco_hydro_32_N"/>
</dbReference>
<dbReference type="InterPro" id="IPR051214">
    <property type="entry name" value="GH32_Enzymes"/>
</dbReference>
<feature type="domain" description="Glycosyl hydrolase family 32 C-terminal" evidence="11">
    <location>
        <begin position="330"/>
        <end position="451"/>
    </location>
</feature>
<dbReference type="InterPro" id="IPR006232">
    <property type="entry name" value="Suc6P_hydrolase"/>
</dbReference>
<evidence type="ECO:0000313" key="12">
    <source>
        <dbReference type="EMBL" id="HIZ54489.1"/>
    </source>
</evidence>
<evidence type="ECO:0000256" key="7">
    <source>
        <dbReference type="ARBA" id="ARBA00033367"/>
    </source>
</evidence>
<evidence type="ECO:0000256" key="3">
    <source>
        <dbReference type="ARBA" id="ARBA00012758"/>
    </source>
</evidence>
<keyword evidence="5 8" id="KW-0378">Hydrolase</keyword>
<dbReference type="PANTHER" id="PTHR43101">
    <property type="entry name" value="BETA-FRUCTOSIDASE"/>
    <property type="match status" value="1"/>
</dbReference>
<dbReference type="CDD" id="cd08996">
    <property type="entry name" value="GH32_FFase"/>
    <property type="match status" value="1"/>
</dbReference>
<dbReference type="PANTHER" id="PTHR43101:SF1">
    <property type="entry name" value="BETA-FRUCTOSIDASE"/>
    <property type="match status" value="1"/>
</dbReference>
<dbReference type="SMART" id="SM00640">
    <property type="entry name" value="Glyco_32"/>
    <property type="match status" value="1"/>
</dbReference>
<evidence type="ECO:0000256" key="9">
    <source>
        <dbReference type="RuleBase" id="RU365015"/>
    </source>
</evidence>
<evidence type="ECO:0000256" key="8">
    <source>
        <dbReference type="RuleBase" id="RU362110"/>
    </source>
</evidence>
<dbReference type="EMBL" id="DXBN01000258">
    <property type="protein sequence ID" value="HIZ54489.1"/>
    <property type="molecule type" value="Genomic_DNA"/>
</dbReference>
<comment type="subcellular location">
    <subcellularLocation>
        <location evidence="9">Cytoplasm</location>
    </subcellularLocation>
</comment>
<feature type="domain" description="Glycosyl hydrolase family 32 N-terminal" evidence="10">
    <location>
        <begin position="17"/>
        <end position="327"/>
    </location>
</feature>
<evidence type="ECO:0000256" key="1">
    <source>
        <dbReference type="ARBA" id="ARBA00004914"/>
    </source>
</evidence>
<dbReference type="SUPFAM" id="SSF75005">
    <property type="entry name" value="Arabinanase/levansucrase/invertase"/>
    <property type="match status" value="1"/>
</dbReference>
<dbReference type="NCBIfam" id="TIGR01322">
    <property type="entry name" value="scrB_fam"/>
    <property type="match status" value="1"/>
</dbReference>
<keyword evidence="6 8" id="KW-0326">Glycosidase</keyword>
<dbReference type="GO" id="GO:0005975">
    <property type="term" value="P:carbohydrate metabolic process"/>
    <property type="evidence" value="ECO:0007669"/>
    <property type="project" value="InterPro"/>
</dbReference>
<proteinExistence type="inferred from homology"/>
<evidence type="ECO:0000259" key="10">
    <source>
        <dbReference type="Pfam" id="PF00251"/>
    </source>
</evidence>
<dbReference type="Gene3D" id="2.60.120.560">
    <property type="entry name" value="Exo-inulinase, domain 1"/>
    <property type="match status" value="1"/>
</dbReference>
<dbReference type="Proteomes" id="UP000824063">
    <property type="component" value="Unassembled WGS sequence"/>
</dbReference>
<dbReference type="InterPro" id="IPR023296">
    <property type="entry name" value="Glyco_hydro_beta-prop_sf"/>
</dbReference>
<comment type="caution">
    <text evidence="12">The sequence shown here is derived from an EMBL/GenBank/DDBJ whole genome shotgun (WGS) entry which is preliminary data.</text>
</comment>
<reference evidence="12" key="2">
    <citation type="submission" date="2021-04" db="EMBL/GenBank/DDBJ databases">
        <authorList>
            <person name="Gilroy R."/>
        </authorList>
    </citation>
    <scope>NUCLEOTIDE SEQUENCE</scope>
    <source>
        <strain evidence="12">CHK172-16539</strain>
    </source>
</reference>
<keyword evidence="9" id="KW-0963">Cytoplasm</keyword>
<dbReference type="InterPro" id="IPR013320">
    <property type="entry name" value="ConA-like_dom_sf"/>
</dbReference>
<dbReference type="InterPro" id="IPR013189">
    <property type="entry name" value="Glyco_hydro_32_C"/>
</dbReference>
<comment type="function">
    <text evidence="9">Enables the bacterium to metabolize sucrose as a sole carbon source.</text>
</comment>
<comment type="pathway">
    <text evidence="1 9">Glycan biosynthesis; sucrose metabolism.</text>
</comment>
<organism evidence="12 13">
    <name type="scientific">Candidatus Enterococcus avicola</name>
    <dbReference type="NCBI Taxonomy" id="2838561"/>
    <lineage>
        <taxon>Bacteria</taxon>
        <taxon>Bacillati</taxon>
        <taxon>Bacillota</taxon>
        <taxon>Bacilli</taxon>
        <taxon>Lactobacillales</taxon>
        <taxon>Enterococcaceae</taxon>
        <taxon>Enterococcus</taxon>
    </lineage>
</organism>
<dbReference type="SUPFAM" id="SSF49899">
    <property type="entry name" value="Concanavalin A-like lectins/glucanases"/>
    <property type="match status" value="1"/>
</dbReference>
<evidence type="ECO:0000256" key="4">
    <source>
        <dbReference type="ARBA" id="ARBA00019623"/>
    </source>
</evidence>
<comment type="similarity">
    <text evidence="2 8">Belongs to the glycosyl hydrolase 32 family.</text>
</comment>